<reference evidence="3 4" key="1">
    <citation type="submission" date="2017-07" db="EMBL/GenBank/DDBJ databases">
        <title>Draft whole genome sequences of clinical Proprionibacteriaceae strains.</title>
        <authorList>
            <person name="Bernier A.-M."/>
            <person name="Bernard K."/>
            <person name="Domingo M.-C."/>
        </authorList>
    </citation>
    <scope>NUCLEOTIDE SEQUENCE [LARGE SCALE GENOMIC DNA]</scope>
    <source>
        <strain evidence="3 4">NML 150081</strain>
    </source>
</reference>
<dbReference type="InterPro" id="IPR002470">
    <property type="entry name" value="Peptidase_S9A"/>
</dbReference>
<gene>
    <name evidence="3" type="ORF">CGZ91_10850</name>
</gene>
<evidence type="ECO:0000259" key="2">
    <source>
        <dbReference type="Pfam" id="PF00326"/>
    </source>
</evidence>
<dbReference type="InterPro" id="IPR011042">
    <property type="entry name" value="6-blade_b-propeller_TolB-like"/>
</dbReference>
<dbReference type="GO" id="GO:0004252">
    <property type="term" value="F:serine-type endopeptidase activity"/>
    <property type="evidence" value="ECO:0007669"/>
    <property type="project" value="InterPro"/>
</dbReference>
<dbReference type="PANTHER" id="PTHR42776">
    <property type="entry name" value="SERINE PEPTIDASE S9 FAMILY MEMBER"/>
    <property type="match status" value="1"/>
</dbReference>
<dbReference type="OrthoDB" id="9765647at2"/>
<evidence type="ECO:0000313" key="4">
    <source>
        <dbReference type="Proteomes" id="UP000216300"/>
    </source>
</evidence>
<name>A0A255EDE3_9ACTN</name>
<dbReference type="Proteomes" id="UP000216300">
    <property type="component" value="Unassembled WGS sequence"/>
</dbReference>
<proteinExistence type="predicted"/>
<evidence type="ECO:0000256" key="1">
    <source>
        <dbReference type="ARBA" id="ARBA00022801"/>
    </source>
</evidence>
<feature type="domain" description="Peptidase S9 prolyl oligopeptidase catalytic" evidence="2">
    <location>
        <begin position="388"/>
        <end position="596"/>
    </location>
</feature>
<dbReference type="GO" id="GO:0006508">
    <property type="term" value="P:proteolysis"/>
    <property type="evidence" value="ECO:0007669"/>
    <property type="project" value="InterPro"/>
</dbReference>
<dbReference type="SUPFAM" id="SSF53474">
    <property type="entry name" value="alpha/beta-Hydrolases"/>
    <property type="match status" value="1"/>
</dbReference>
<comment type="caution">
    <text evidence="3">The sequence shown here is derived from an EMBL/GenBank/DDBJ whole genome shotgun (WGS) entry which is preliminary data.</text>
</comment>
<dbReference type="AlphaFoldDB" id="A0A255EDE3"/>
<dbReference type="SUPFAM" id="SSF82171">
    <property type="entry name" value="DPP6 N-terminal domain-like"/>
    <property type="match status" value="1"/>
</dbReference>
<protein>
    <submittedName>
        <fullName evidence="3">S9 family peptidase</fullName>
    </submittedName>
</protein>
<dbReference type="Gene3D" id="3.40.50.1820">
    <property type="entry name" value="alpha/beta hydrolase"/>
    <property type="match status" value="1"/>
</dbReference>
<sequence length="597" mass="64408">MPVDLMTQLLSLENWLGFDIDDDGRVLAGCDAPGSTQLFELAGDAAPRQLTDLPTRCSGRYVPGRRMILVSHDDGGNERSQISTLDPDDPQLRLEPLVHDPAYQHVIHDVTATELVYSTNRRNGVDMDLVVRNLDDGSERVVYDRGGYAVGAAVSNDRETIAFTRLTAKPISTAIDLVRGGEVSTLTDPDAHARHSLVGFTPDDSALLLASNHDRDMTAIVSYDLNSGEPTTLVADDDHELDAALSKDGSTLLVRTMINGSELLSLHEPDGQLRATVDLPVGIVVAPVWAADGSAVLVTHTGPTAPTAIFRIDARTGRTERVTGTEVSAGLRDHLVDCRVDWVPTSDGEQIPVFVYPGRTDHPQSVAALQGASVIHIHGGPEGMSSRQFQSVIQALAIYGLTVVVPNVRGSAGYGKRWVSLDDVEKRLDSVGDLAALHAWLPSQGLDASRSALWGASYGGYMVLAGVSMQPELWAAGVDIVGMSSLVTFLENTAPYRRQAREREYGSLEHDRAMLEAASPITYLDQIRASLMIIHGANDPRVPLSEAEQIAAALESKGIPHQLKVYADEGHGLAKRANRMDAYPAAYRFLKEQLAKG</sequence>
<dbReference type="Gene3D" id="2.120.10.30">
    <property type="entry name" value="TolB, C-terminal domain"/>
    <property type="match status" value="1"/>
</dbReference>
<dbReference type="Pfam" id="PF00326">
    <property type="entry name" value="Peptidase_S9"/>
    <property type="match status" value="1"/>
</dbReference>
<dbReference type="EMBL" id="NMVJ01000009">
    <property type="protein sequence ID" value="OYN89557.1"/>
    <property type="molecule type" value="Genomic_DNA"/>
</dbReference>
<evidence type="ECO:0000313" key="3">
    <source>
        <dbReference type="EMBL" id="OYN89557.1"/>
    </source>
</evidence>
<organism evidence="3 4">
    <name type="scientific">Parenemella sanctibonifatiensis</name>
    <dbReference type="NCBI Taxonomy" id="2016505"/>
    <lineage>
        <taxon>Bacteria</taxon>
        <taxon>Bacillati</taxon>
        <taxon>Actinomycetota</taxon>
        <taxon>Actinomycetes</taxon>
        <taxon>Propionibacteriales</taxon>
        <taxon>Propionibacteriaceae</taxon>
        <taxon>Parenemella</taxon>
    </lineage>
</organism>
<dbReference type="InterPro" id="IPR001375">
    <property type="entry name" value="Peptidase_S9_cat"/>
</dbReference>
<dbReference type="PANTHER" id="PTHR42776:SF27">
    <property type="entry name" value="DIPEPTIDYL PEPTIDASE FAMILY MEMBER 6"/>
    <property type="match status" value="1"/>
</dbReference>
<accession>A0A255EDE3</accession>
<keyword evidence="4" id="KW-1185">Reference proteome</keyword>
<dbReference type="InterPro" id="IPR029058">
    <property type="entry name" value="AB_hydrolase_fold"/>
</dbReference>
<keyword evidence="1" id="KW-0378">Hydrolase</keyword>
<dbReference type="PRINTS" id="PR00862">
    <property type="entry name" value="PROLIGOPTASE"/>
</dbReference>